<dbReference type="InterPro" id="IPR006657">
    <property type="entry name" value="MoPterin_dinucl-bd_dom"/>
</dbReference>
<name>A0A238LFB2_9RHOB</name>
<dbReference type="GO" id="GO:0030151">
    <property type="term" value="F:molybdenum ion binding"/>
    <property type="evidence" value="ECO:0007669"/>
    <property type="project" value="TreeGrafter"/>
</dbReference>
<evidence type="ECO:0000256" key="2">
    <source>
        <dbReference type="ARBA" id="ARBA00010312"/>
    </source>
</evidence>
<dbReference type="EC" id="1.7.2.3" evidence="8"/>
<proteinExistence type="inferred from homology"/>
<dbReference type="GO" id="GO:0050626">
    <property type="term" value="F:trimethylamine-N-oxide reductase (cytochrome c) activity"/>
    <property type="evidence" value="ECO:0007669"/>
    <property type="project" value="UniProtKB-EC"/>
</dbReference>
<gene>
    <name evidence="8" type="primary">dorA</name>
    <name evidence="8" type="ORF">LOM8899_02242</name>
</gene>
<dbReference type="RefSeq" id="WP_245820506.1">
    <property type="nucleotide sequence ID" value="NZ_FXZK01000004.1"/>
</dbReference>
<evidence type="ECO:0000313" key="9">
    <source>
        <dbReference type="Proteomes" id="UP000201613"/>
    </source>
</evidence>
<dbReference type="Gene3D" id="3.90.55.10">
    <property type="entry name" value="Dimethylsulfoxide Reductase, domain 3"/>
    <property type="match status" value="1"/>
</dbReference>
<dbReference type="Gene3D" id="3.40.228.10">
    <property type="entry name" value="Dimethylsulfoxide Reductase, domain 2"/>
    <property type="match status" value="1"/>
</dbReference>
<comment type="cofactor">
    <cofactor evidence="1">
        <name>Mo-bis(molybdopterin guanine dinucleotide)</name>
        <dbReference type="ChEBI" id="CHEBI:60539"/>
    </cofactor>
</comment>
<evidence type="ECO:0000256" key="1">
    <source>
        <dbReference type="ARBA" id="ARBA00001942"/>
    </source>
</evidence>
<evidence type="ECO:0000256" key="3">
    <source>
        <dbReference type="ARBA" id="ARBA00022505"/>
    </source>
</evidence>
<dbReference type="InterPro" id="IPR006656">
    <property type="entry name" value="Mopterin_OxRdtase"/>
</dbReference>
<keyword evidence="9" id="KW-1185">Reference proteome</keyword>
<dbReference type="InterPro" id="IPR050612">
    <property type="entry name" value="Prok_Mopterin_Oxidored"/>
</dbReference>
<dbReference type="GO" id="GO:0030288">
    <property type="term" value="C:outer membrane-bounded periplasmic space"/>
    <property type="evidence" value="ECO:0007669"/>
    <property type="project" value="TreeGrafter"/>
</dbReference>
<dbReference type="InterPro" id="IPR009010">
    <property type="entry name" value="Asp_de-COase-like_dom_sf"/>
</dbReference>
<reference evidence="8 9" key="1">
    <citation type="submission" date="2017-05" db="EMBL/GenBank/DDBJ databases">
        <authorList>
            <person name="Song R."/>
            <person name="Chenine A.L."/>
            <person name="Ruprecht R.M."/>
        </authorList>
    </citation>
    <scope>NUCLEOTIDE SEQUENCE [LARGE SCALE GENOMIC DNA]</scope>
    <source>
        <strain evidence="8 9">CECT 8899</strain>
    </source>
</reference>
<dbReference type="Pfam" id="PF01568">
    <property type="entry name" value="Molydop_binding"/>
    <property type="match status" value="1"/>
</dbReference>
<evidence type="ECO:0000259" key="7">
    <source>
        <dbReference type="Pfam" id="PF01568"/>
    </source>
</evidence>
<keyword evidence="5 8" id="KW-0560">Oxidoreductase</keyword>
<feature type="domain" description="Molybdopterin dinucleotide-binding" evidence="7">
    <location>
        <begin position="616"/>
        <end position="734"/>
    </location>
</feature>
<dbReference type="SUPFAM" id="SSF50692">
    <property type="entry name" value="ADC-like"/>
    <property type="match status" value="1"/>
</dbReference>
<dbReference type="AlphaFoldDB" id="A0A238LFB2"/>
<evidence type="ECO:0000259" key="6">
    <source>
        <dbReference type="Pfam" id="PF00384"/>
    </source>
</evidence>
<evidence type="ECO:0000256" key="4">
    <source>
        <dbReference type="ARBA" id="ARBA00022723"/>
    </source>
</evidence>
<dbReference type="Gene3D" id="3.40.50.740">
    <property type="match status" value="1"/>
</dbReference>
<sequence length="758" mass="82761">MGQKYTAAHWGSYRLAGEGEDLSLTPVDTDLNPSRIGRGWVSAMRNSDARIARPSIREGWLKHRDHDRSGDAVFREVPWDEALDMLAEELRRVIDTHGNEAIYAGSYGWASAGRFHHAQSQLRRFLNGIGGYVSSRDTYSHAAAEVLFPFVVGMSLNAVQDQTTSWSSVAEHCELFVAFGGVSARTAQVSSAGTTTHEVETWMGRARANGMACVNVSPLATDLPGAEWLAIRPGTDTALILALAHEIFAAGLADRDFLARYTHGADRFETYVMGTDDGLPKTAEWAAQICDVSAEAIRALAARMAKSRTMIAVTWSLQRADHGEQAMWAALALAAMLGQIGQPGTGYGFGYGCTTPVGRPARLVPWPSVPQGQNRVTDFIPVARVADMLEAPGAPYTYAGTDRTYPDARLVWWAGGNPFHHHQDLQRLDAAWRRPETVVVMDHSWTATARRADFVLPTTSPLERDDLMLNRRDAGLIYMSAAMPQFAEARDDYAILAGLAERMGTADAFTKGRSVDEWLRHLWERCAPVAKVAGLDLPAFDDFRREGMIRVPDEEQAKVLFADFVADPEAHPLPTESGKIDIFSPKIADADLPDCPAHPTWLEPVEWLGAAAEDELHLLSIQPDTRLHAQLDQGSEALASKIEGREVCTMHPDAAAARGLTAGDIVLLENARGACLAGLALSDQMRPDCVILPTGAWLDLQEIDGRMICVSGNVNVLTIDKGTSGLGQGNIAHTALVRVRKWDKPLPELRVTKPPRFA</sequence>
<dbReference type="GO" id="GO:0043546">
    <property type="term" value="F:molybdopterin cofactor binding"/>
    <property type="evidence" value="ECO:0007669"/>
    <property type="project" value="InterPro"/>
</dbReference>
<feature type="domain" description="Molybdopterin oxidoreductase" evidence="6">
    <location>
        <begin position="50"/>
        <end position="502"/>
    </location>
</feature>
<protein>
    <submittedName>
        <fullName evidence="8">Dimethyl sulfoxide/trimethylamine N-oxide reductase</fullName>
        <ecNumber evidence="8">1.7.2.3</ecNumber>
    </submittedName>
</protein>
<dbReference type="Proteomes" id="UP000201613">
    <property type="component" value="Unassembled WGS sequence"/>
</dbReference>
<accession>A0A238LFB2</accession>
<organism evidence="8 9">
    <name type="scientific">Flavimaricola marinus</name>
    <dbReference type="NCBI Taxonomy" id="1819565"/>
    <lineage>
        <taxon>Bacteria</taxon>
        <taxon>Pseudomonadati</taxon>
        <taxon>Pseudomonadota</taxon>
        <taxon>Alphaproteobacteria</taxon>
        <taxon>Rhodobacterales</taxon>
        <taxon>Paracoccaceae</taxon>
        <taxon>Flavimaricola</taxon>
    </lineage>
</organism>
<dbReference type="SUPFAM" id="SSF53706">
    <property type="entry name" value="Formate dehydrogenase/DMSO reductase, domains 1-3"/>
    <property type="match status" value="1"/>
</dbReference>
<dbReference type="PANTHER" id="PTHR43742">
    <property type="entry name" value="TRIMETHYLAMINE-N-OXIDE REDUCTASE"/>
    <property type="match status" value="1"/>
</dbReference>
<dbReference type="Pfam" id="PF00384">
    <property type="entry name" value="Molybdopterin"/>
    <property type="match status" value="1"/>
</dbReference>
<comment type="similarity">
    <text evidence="2">Belongs to the prokaryotic molybdopterin-containing oxidoreductase family.</text>
</comment>
<dbReference type="PANTHER" id="PTHR43742:SF10">
    <property type="entry name" value="TRIMETHYLAMINE-N-OXIDE REDUCTASE 2"/>
    <property type="match status" value="1"/>
</dbReference>
<evidence type="ECO:0000313" key="8">
    <source>
        <dbReference type="EMBL" id="SMY08094.1"/>
    </source>
</evidence>
<keyword evidence="3" id="KW-0500">Molybdenum</keyword>
<keyword evidence="4" id="KW-0479">Metal-binding</keyword>
<dbReference type="GO" id="GO:0009061">
    <property type="term" value="P:anaerobic respiration"/>
    <property type="evidence" value="ECO:0007669"/>
    <property type="project" value="TreeGrafter"/>
</dbReference>
<dbReference type="Gene3D" id="2.40.40.20">
    <property type="match status" value="1"/>
</dbReference>
<evidence type="ECO:0000256" key="5">
    <source>
        <dbReference type="ARBA" id="ARBA00023002"/>
    </source>
</evidence>
<dbReference type="GO" id="GO:0009055">
    <property type="term" value="F:electron transfer activity"/>
    <property type="evidence" value="ECO:0007669"/>
    <property type="project" value="TreeGrafter"/>
</dbReference>
<dbReference type="EMBL" id="FXZK01000004">
    <property type="protein sequence ID" value="SMY08094.1"/>
    <property type="molecule type" value="Genomic_DNA"/>
</dbReference>